<comment type="caution">
    <text evidence="3">The sequence shown here is derived from an EMBL/GenBank/DDBJ whole genome shotgun (WGS) entry which is preliminary data.</text>
</comment>
<evidence type="ECO:0008006" key="5">
    <source>
        <dbReference type="Google" id="ProtNLM"/>
    </source>
</evidence>
<dbReference type="InterPro" id="IPR013785">
    <property type="entry name" value="Aldolase_TIM"/>
</dbReference>
<name>A0A1F6P8Y7_9BACT</name>
<accession>A0A1F6P8Y7</accession>
<dbReference type="STRING" id="1798705.A2563_03110"/>
<dbReference type="GO" id="GO:0046872">
    <property type="term" value="F:metal ion binding"/>
    <property type="evidence" value="ECO:0007669"/>
    <property type="project" value="UniProtKB-KW"/>
</dbReference>
<dbReference type="EMBL" id="MFRA01000005">
    <property type="protein sequence ID" value="OGH92637.1"/>
    <property type="molecule type" value="Genomic_DNA"/>
</dbReference>
<proteinExistence type="predicted"/>
<evidence type="ECO:0000313" key="3">
    <source>
        <dbReference type="EMBL" id="OGH92637.1"/>
    </source>
</evidence>
<dbReference type="GO" id="GO:0005975">
    <property type="term" value="P:carbohydrate metabolic process"/>
    <property type="evidence" value="ECO:0007669"/>
    <property type="project" value="InterPro"/>
</dbReference>
<evidence type="ECO:0000256" key="1">
    <source>
        <dbReference type="ARBA" id="ARBA00022723"/>
    </source>
</evidence>
<reference evidence="3 4" key="1">
    <citation type="journal article" date="2016" name="Nat. Commun.">
        <title>Thousands of microbial genomes shed light on interconnected biogeochemical processes in an aquifer system.</title>
        <authorList>
            <person name="Anantharaman K."/>
            <person name="Brown C.T."/>
            <person name="Hug L.A."/>
            <person name="Sharon I."/>
            <person name="Castelle C.J."/>
            <person name="Probst A.J."/>
            <person name="Thomas B.C."/>
            <person name="Singh A."/>
            <person name="Wilkins M.J."/>
            <person name="Karaoz U."/>
            <person name="Brodie E.L."/>
            <person name="Williams K.H."/>
            <person name="Hubbard S.S."/>
            <person name="Banfield J.F."/>
        </authorList>
    </citation>
    <scope>NUCLEOTIDE SEQUENCE [LARGE SCALE GENOMIC DNA]</scope>
</reference>
<dbReference type="GO" id="GO:0016857">
    <property type="term" value="F:racemase and epimerase activity, acting on carbohydrates and derivatives"/>
    <property type="evidence" value="ECO:0007669"/>
    <property type="project" value="InterPro"/>
</dbReference>
<dbReference type="Pfam" id="PF00834">
    <property type="entry name" value="Ribul_P_3_epim"/>
    <property type="match status" value="1"/>
</dbReference>
<dbReference type="PANTHER" id="PTHR11749">
    <property type="entry name" value="RIBULOSE-5-PHOSPHATE-3-EPIMERASE"/>
    <property type="match status" value="1"/>
</dbReference>
<dbReference type="InterPro" id="IPR000056">
    <property type="entry name" value="Ribul_P_3_epim-like"/>
</dbReference>
<evidence type="ECO:0000256" key="2">
    <source>
        <dbReference type="ARBA" id="ARBA00023235"/>
    </source>
</evidence>
<dbReference type="Proteomes" id="UP000176634">
    <property type="component" value="Unassembled WGS sequence"/>
</dbReference>
<dbReference type="AlphaFoldDB" id="A0A1F6P8Y7"/>
<organism evidence="3 4">
    <name type="scientific">Candidatus Magasanikbacteria bacterium RIFOXYD1_FULL_40_23</name>
    <dbReference type="NCBI Taxonomy" id="1798705"/>
    <lineage>
        <taxon>Bacteria</taxon>
        <taxon>Candidatus Magasanikiibacteriota</taxon>
    </lineage>
</organism>
<evidence type="ECO:0000313" key="4">
    <source>
        <dbReference type="Proteomes" id="UP000176634"/>
    </source>
</evidence>
<dbReference type="Gene3D" id="3.20.20.70">
    <property type="entry name" value="Aldolase class I"/>
    <property type="match status" value="1"/>
</dbReference>
<sequence>MLPLITPAILTDSLDKFKETINKITTNFSSVQIDVMDGLFVQNKSFAEREELNNIESEAYFELHLMVKNPIAELATWKDVANVTNAVFHIESEANPEECINTIKNYGWKVGIALNPETGLDKILPYINLVDEIVFMTVHPGQQGAAFVPEVLAKIKEFKQSNPGVTIAADGAINEGTIKSVVEAGADKLYVGSAIVMTNDVEAEHEKLVQAIGEITI</sequence>
<dbReference type="SUPFAM" id="SSF51366">
    <property type="entry name" value="Ribulose-phoshate binding barrel"/>
    <property type="match status" value="1"/>
</dbReference>
<keyword evidence="2" id="KW-0413">Isomerase</keyword>
<protein>
    <recommendedName>
        <fullName evidence="5">Ribulose-phosphate 3-epimerase</fullName>
    </recommendedName>
</protein>
<dbReference type="InterPro" id="IPR011060">
    <property type="entry name" value="RibuloseP-bd_barrel"/>
</dbReference>
<gene>
    <name evidence="3" type="ORF">A2563_03110</name>
</gene>
<keyword evidence="1" id="KW-0479">Metal-binding</keyword>